<gene>
    <name evidence="1" type="ORF">HPB49_025329</name>
</gene>
<protein>
    <submittedName>
        <fullName evidence="1">Uncharacterized protein</fullName>
    </submittedName>
</protein>
<keyword evidence="2" id="KW-1185">Reference proteome</keyword>
<dbReference type="Proteomes" id="UP000821865">
    <property type="component" value="Chromosome 7"/>
</dbReference>
<name>A0ACB8CIF3_DERSI</name>
<accession>A0ACB8CIF3</accession>
<evidence type="ECO:0000313" key="2">
    <source>
        <dbReference type="Proteomes" id="UP000821865"/>
    </source>
</evidence>
<reference evidence="1" key="1">
    <citation type="submission" date="2020-05" db="EMBL/GenBank/DDBJ databases">
        <title>Large-scale comparative analyses of tick genomes elucidate their genetic diversity and vector capacities.</title>
        <authorList>
            <person name="Jia N."/>
            <person name="Wang J."/>
            <person name="Shi W."/>
            <person name="Du L."/>
            <person name="Sun Y."/>
            <person name="Zhan W."/>
            <person name="Jiang J."/>
            <person name="Wang Q."/>
            <person name="Zhang B."/>
            <person name="Ji P."/>
            <person name="Sakyi L.B."/>
            <person name="Cui X."/>
            <person name="Yuan T."/>
            <person name="Jiang B."/>
            <person name="Yang W."/>
            <person name="Lam T.T.-Y."/>
            <person name="Chang Q."/>
            <person name="Ding S."/>
            <person name="Wang X."/>
            <person name="Zhu J."/>
            <person name="Ruan X."/>
            <person name="Zhao L."/>
            <person name="Wei J."/>
            <person name="Que T."/>
            <person name="Du C."/>
            <person name="Cheng J."/>
            <person name="Dai P."/>
            <person name="Han X."/>
            <person name="Huang E."/>
            <person name="Gao Y."/>
            <person name="Liu J."/>
            <person name="Shao H."/>
            <person name="Ye R."/>
            <person name="Li L."/>
            <person name="Wei W."/>
            <person name="Wang X."/>
            <person name="Wang C."/>
            <person name="Yang T."/>
            <person name="Huo Q."/>
            <person name="Li W."/>
            <person name="Guo W."/>
            <person name="Chen H."/>
            <person name="Zhou L."/>
            <person name="Ni X."/>
            <person name="Tian J."/>
            <person name="Zhou Y."/>
            <person name="Sheng Y."/>
            <person name="Liu T."/>
            <person name="Pan Y."/>
            <person name="Xia L."/>
            <person name="Li J."/>
            <person name="Zhao F."/>
            <person name="Cao W."/>
        </authorList>
    </citation>
    <scope>NUCLEOTIDE SEQUENCE</scope>
    <source>
        <strain evidence="1">Dsil-2018</strain>
    </source>
</reference>
<sequence>MVSEHSRLQQLLDVEKLGDRRPSQLMHRMSQLFGDRTQDSDSPLLRELLLQHLPQKVVPVLAAAEVLSLEKLTELADRVAEFPSRDTAVASTTTVTSYSEALQSRLQEKIDRLTASIAAI</sequence>
<organism evidence="1 2">
    <name type="scientific">Dermacentor silvarum</name>
    <name type="common">Tick</name>
    <dbReference type="NCBI Taxonomy" id="543639"/>
    <lineage>
        <taxon>Eukaryota</taxon>
        <taxon>Metazoa</taxon>
        <taxon>Ecdysozoa</taxon>
        <taxon>Arthropoda</taxon>
        <taxon>Chelicerata</taxon>
        <taxon>Arachnida</taxon>
        <taxon>Acari</taxon>
        <taxon>Parasitiformes</taxon>
        <taxon>Ixodida</taxon>
        <taxon>Ixodoidea</taxon>
        <taxon>Ixodidae</taxon>
        <taxon>Rhipicephalinae</taxon>
        <taxon>Dermacentor</taxon>
    </lineage>
</organism>
<dbReference type="EMBL" id="CM023476">
    <property type="protein sequence ID" value="KAH7942565.1"/>
    <property type="molecule type" value="Genomic_DNA"/>
</dbReference>
<proteinExistence type="predicted"/>
<evidence type="ECO:0000313" key="1">
    <source>
        <dbReference type="EMBL" id="KAH7942565.1"/>
    </source>
</evidence>
<comment type="caution">
    <text evidence="1">The sequence shown here is derived from an EMBL/GenBank/DDBJ whole genome shotgun (WGS) entry which is preliminary data.</text>
</comment>